<dbReference type="SUPFAM" id="SSF50249">
    <property type="entry name" value="Nucleic acid-binding proteins"/>
    <property type="match status" value="1"/>
</dbReference>
<dbReference type="NCBIfam" id="TIGR03986">
    <property type="entry name" value="TIGR03986 family CRISPR-associated RAMP protein"/>
    <property type="match status" value="1"/>
</dbReference>
<dbReference type="PANTHER" id="PTHR35579:SF3">
    <property type="entry name" value="CRISPR SYSTEM CMS ENDORIBONUCLEASE CSM3"/>
    <property type="match status" value="1"/>
</dbReference>
<gene>
    <name evidence="3" type="ORF">P378_01950</name>
</gene>
<evidence type="ECO:0000259" key="2">
    <source>
        <dbReference type="SMART" id="SM00357"/>
    </source>
</evidence>
<evidence type="ECO:0000256" key="1">
    <source>
        <dbReference type="ARBA" id="ARBA00023118"/>
    </source>
</evidence>
<dbReference type="InterPro" id="IPR012340">
    <property type="entry name" value="NA-bd_OB-fold"/>
</dbReference>
<proteinExistence type="predicted"/>
<dbReference type="GO" id="GO:0003676">
    <property type="term" value="F:nucleic acid binding"/>
    <property type="evidence" value="ECO:0007669"/>
    <property type="project" value="InterPro"/>
</dbReference>
<organism evidence="3 4">
    <name type="scientific">Desulforamulus profundi</name>
    <dbReference type="NCBI Taxonomy" id="1383067"/>
    <lineage>
        <taxon>Bacteria</taxon>
        <taxon>Bacillati</taxon>
        <taxon>Bacillota</taxon>
        <taxon>Clostridia</taxon>
        <taxon>Eubacteriales</taxon>
        <taxon>Peptococcaceae</taxon>
        <taxon>Desulforamulus</taxon>
    </lineage>
</organism>
<keyword evidence="4" id="KW-1185">Reference proteome</keyword>
<dbReference type="Proteomes" id="UP000222564">
    <property type="component" value="Unassembled WGS sequence"/>
</dbReference>
<dbReference type="CDD" id="cd09726">
    <property type="entry name" value="RAMP_I_III"/>
    <property type="match status" value="1"/>
</dbReference>
<dbReference type="InterPro" id="IPR005537">
    <property type="entry name" value="RAMP_III_fam"/>
</dbReference>
<keyword evidence="1" id="KW-0051">Antiviral defense</keyword>
<accession>A0A2C6MIA4</accession>
<reference evidence="3 4" key="1">
    <citation type="submission" date="2013-09" db="EMBL/GenBank/DDBJ databases">
        <title>Biodegradation of hydrocarbons in the deep terrestrial subsurface : characterization of a microbial consortium composed of two Desulfotomaculum species originating from a deep geological formation.</title>
        <authorList>
            <person name="Aullo T."/>
            <person name="Berlendis S."/>
            <person name="Lascourreges J.-F."/>
            <person name="Dessort D."/>
            <person name="Saint-Laurent S."/>
            <person name="Schraauwers B."/>
            <person name="Mas J."/>
            <person name="Magot M."/>
            <person name="Ranchou-Peyruse A."/>
        </authorList>
    </citation>
    <scope>NUCLEOTIDE SEQUENCE [LARGE SCALE GENOMIC DNA]</scope>
    <source>
        <strain evidence="3 4">Bs107</strain>
    </source>
</reference>
<dbReference type="EMBL" id="AWQQ01000017">
    <property type="protein sequence ID" value="PHJ39534.1"/>
    <property type="molecule type" value="Genomic_DNA"/>
</dbReference>
<dbReference type="InterPro" id="IPR023825">
    <property type="entry name" value="CRISPR-assoc_RAMP_BGP1436"/>
</dbReference>
<dbReference type="PANTHER" id="PTHR35579">
    <property type="entry name" value="CRISPR SYSTEM CMS ENDORIBONUCLEASE CSM3"/>
    <property type="match status" value="1"/>
</dbReference>
<sequence length="700" mass="80145">MRGKIKFIKMEKNYGFITTQGQDYYFRLSEVKGFAPAKGLEVEFVLAAENDGKKRAKKLKLVSEQKEKSRHFFNPYNFVSPLPEVEHPFFKHQTPPSHAVYSGLTGYMACTLEVVTPLFISEGRPGEVAGGHGVYSFIKRWDKPFIPGSSLRGMIRNVYEAATNSCFAVFADKLYSRRMEAQEAKDLIPARVIQEDVSWKLQLLKGRSVKNHKNMQLAAWISKYDPKKQSKTAPSETKVDTDGFNHGDKVWALLEPKKHANKPISYWKVKNLFRDENEARQCSEQYKSNELIIIEKGWLFISGQNAENKHDERFFFGEAELIELPGQVREDYERIVGEYQKRHEEQLKDSDGGCSRGEKDKTEIALSNFIYASKELKPGDLVYAGVSGNEVKYMVPVQISRRLFKASTGELLPEYLRPCGRYEKLCPACRLFGWVKPSTSDDKGFASYAGRVEVSDGKLVGKNRTEDMVTLAELASPKPTATFFYLADSEGKARYINKRDGYQQTLKLRGRKFYRHHSRFQWQKGSSDNKRNRTIKDPVKPGSRFSFLVRFENLTEEELGALAWSIQLEEGLFHRLGYGKPLGLGSVRISIESCKTFNFQKRYAGLTNSGAQEVDLDGYIDKFKETCKEAFGKDFSELENICDLKSIFGSPIDELPVHYPRLTKEAKEGGDENFKWFMKAATKEWFLQLAREDRGLSYDE</sequence>
<evidence type="ECO:0000313" key="4">
    <source>
        <dbReference type="Proteomes" id="UP000222564"/>
    </source>
</evidence>
<dbReference type="GO" id="GO:0051607">
    <property type="term" value="P:defense response to virus"/>
    <property type="evidence" value="ECO:0007669"/>
    <property type="project" value="UniProtKB-KW"/>
</dbReference>
<dbReference type="Pfam" id="PF03787">
    <property type="entry name" value="RAMPs"/>
    <property type="match status" value="1"/>
</dbReference>
<feature type="domain" description="Cold-shock" evidence="2">
    <location>
        <begin position="2"/>
        <end position="62"/>
    </location>
</feature>
<dbReference type="InterPro" id="IPR011129">
    <property type="entry name" value="CSD"/>
</dbReference>
<evidence type="ECO:0000313" key="3">
    <source>
        <dbReference type="EMBL" id="PHJ39534.1"/>
    </source>
</evidence>
<protein>
    <recommendedName>
        <fullName evidence="2">Cold-shock domain-containing protein</fullName>
    </recommendedName>
</protein>
<dbReference type="Gene3D" id="2.40.50.140">
    <property type="entry name" value="Nucleic acid-binding proteins"/>
    <property type="match status" value="1"/>
</dbReference>
<dbReference type="InterPro" id="IPR052216">
    <property type="entry name" value="CRISPR_Csm3_endoribonuclease"/>
</dbReference>
<dbReference type="RefSeq" id="WP_180260927.1">
    <property type="nucleotide sequence ID" value="NZ_AWQQ01000017.1"/>
</dbReference>
<dbReference type="SMART" id="SM00357">
    <property type="entry name" value="CSP"/>
    <property type="match status" value="1"/>
</dbReference>
<dbReference type="AlphaFoldDB" id="A0A2C6MIA4"/>
<dbReference type="SMR" id="A0A2C6MIA4"/>
<name>A0A2C6MIA4_9FIRM</name>
<comment type="caution">
    <text evidence="3">The sequence shown here is derived from an EMBL/GenBank/DDBJ whole genome shotgun (WGS) entry which is preliminary data.</text>
</comment>